<protein>
    <submittedName>
        <fullName evidence="1">Uncharacterized protein</fullName>
    </submittedName>
</protein>
<name>A0A2U8UUH6_9CAUD</name>
<keyword evidence="2" id="KW-1185">Reference proteome</keyword>
<dbReference type="RefSeq" id="YP_009801989.1">
    <property type="nucleotide sequence ID" value="NC_047977.1"/>
</dbReference>
<evidence type="ECO:0000313" key="1">
    <source>
        <dbReference type="EMBL" id="AWN07722.1"/>
    </source>
</evidence>
<proteinExistence type="predicted"/>
<organism evidence="1 2">
    <name type="scientific">Microbacterium phage Hendrix</name>
    <dbReference type="NCBI Taxonomy" id="2182341"/>
    <lineage>
        <taxon>Viruses</taxon>
        <taxon>Duplodnaviria</taxon>
        <taxon>Heunggongvirae</taxon>
        <taxon>Uroviricota</taxon>
        <taxon>Caudoviricetes</taxon>
        <taxon>Rogerhendrixvirus</taxon>
        <taxon>Rogerhendrixvirus hendrix</taxon>
    </lineage>
</organism>
<dbReference type="EMBL" id="MH183162">
    <property type="protein sequence ID" value="AWN07722.1"/>
    <property type="molecule type" value="Genomic_DNA"/>
</dbReference>
<dbReference type="GeneID" id="54992518"/>
<gene>
    <name evidence="1" type="primary">51</name>
    <name evidence="1" type="ORF">PBI_HENDRIX_51</name>
</gene>
<reference evidence="1 2" key="1">
    <citation type="submission" date="2018-04" db="EMBL/GenBank/DDBJ databases">
        <authorList>
            <person name="Stanton A.-C.J."/>
            <person name="Garlena R.A."/>
            <person name="Russell D.A."/>
            <person name="Pope W.H."/>
            <person name="Jacobs-Sera D."/>
            <person name="Hatfull G.F."/>
        </authorList>
    </citation>
    <scope>NUCLEOTIDE SEQUENCE [LARGE SCALE GENOMIC DNA]</scope>
</reference>
<dbReference type="Proteomes" id="UP000247284">
    <property type="component" value="Segment"/>
</dbReference>
<evidence type="ECO:0000313" key="2">
    <source>
        <dbReference type="Proteomes" id="UP000247284"/>
    </source>
</evidence>
<sequence length="190" mass="20800">MSDLPSLDFVKPIGHDGEHHPMRSTPPAAKEMPSVCPVCGAYSLAPEGEMSALLAVCDVLVLKALEKMGNYIVRAERSRFRSLGTRPAYVAHTLWPVPDETVDKALRGAWEVVPALLDIHGCCDVTSIQVTKMLDEYVHDLVITGTAHSLLGPGGLMYRFKSQLGLPVYWHAAKPDELLAPLIKENHGHE</sequence>
<accession>A0A2U8UUH6</accession>
<dbReference type="KEGG" id="vg:54992518"/>